<dbReference type="InterPro" id="IPR001926">
    <property type="entry name" value="TrpB-like_PALP"/>
</dbReference>
<dbReference type="InterPro" id="IPR036052">
    <property type="entry name" value="TrpB-like_PALP_sf"/>
</dbReference>
<evidence type="ECO:0000313" key="6">
    <source>
        <dbReference type="EMBL" id="CRL20010.1"/>
    </source>
</evidence>
<dbReference type="GO" id="GO:0030378">
    <property type="term" value="F:serine racemase activity"/>
    <property type="evidence" value="ECO:0007669"/>
    <property type="project" value="TreeGrafter"/>
</dbReference>
<feature type="domain" description="Tryptophan synthase beta chain-like PALP" evidence="5">
    <location>
        <begin position="58"/>
        <end position="315"/>
    </location>
</feature>
<evidence type="ECO:0000256" key="4">
    <source>
        <dbReference type="ARBA" id="ARBA00023239"/>
    </source>
</evidence>
<dbReference type="GO" id="GO:0008721">
    <property type="term" value="F:D-serine ammonia-lyase activity"/>
    <property type="evidence" value="ECO:0007669"/>
    <property type="project" value="TreeGrafter"/>
</dbReference>
<dbReference type="SUPFAM" id="SSF53686">
    <property type="entry name" value="Tryptophan synthase beta subunit-like PLP-dependent enzymes"/>
    <property type="match status" value="1"/>
</dbReference>
<evidence type="ECO:0000259" key="5">
    <source>
        <dbReference type="Pfam" id="PF00291"/>
    </source>
</evidence>
<evidence type="ECO:0000256" key="1">
    <source>
        <dbReference type="ARBA" id="ARBA00001933"/>
    </source>
</evidence>
<gene>
    <name evidence="6" type="ORF">PCAMFM013_S003g000802</name>
</gene>
<protein>
    <submittedName>
        <fullName evidence="6">Pyridoxal phosphate-dependent enzyme, beta subunit</fullName>
    </submittedName>
</protein>
<comment type="similarity">
    <text evidence="2">Belongs to the serine/threonine dehydratase family.</text>
</comment>
<dbReference type="STRING" id="1429867.A0A0G4P118"/>
<dbReference type="GO" id="GO:0000287">
    <property type="term" value="F:magnesium ion binding"/>
    <property type="evidence" value="ECO:0007669"/>
    <property type="project" value="TreeGrafter"/>
</dbReference>
<evidence type="ECO:0000313" key="7">
    <source>
        <dbReference type="Proteomes" id="UP000053732"/>
    </source>
</evidence>
<dbReference type="Proteomes" id="UP000053732">
    <property type="component" value="Unassembled WGS sequence"/>
</dbReference>
<dbReference type="EMBL" id="HG793136">
    <property type="protein sequence ID" value="CRL20010.1"/>
    <property type="molecule type" value="Genomic_DNA"/>
</dbReference>
<reference evidence="6 7" key="1">
    <citation type="journal article" date="2014" name="Nat. Commun.">
        <title>Multiple recent horizontal transfers of a large genomic region in cheese making fungi.</title>
        <authorList>
            <person name="Cheeseman K."/>
            <person name="Ropars J."/>
            <person name="Renault P."/>
            <person name="Dupont J."/>
            <person name="Gouzy J."/>
            <person name="Branca A."/>
            <person name="Abraham A.L."/>
            <person name="Ceppi M."/>
            <person name="Conseiller E."/>
            <person name="Debuchy R."/>
            <person name="Malagnac F."/>
            <person name="Goarin A."/>
            <person name="Silar P."/>
            <person name="Lacoste S."/>
            <person name="Sallet E."/>
            <person name="Bensimon A."/>
            <person name="Giraud T."/>
            <person name="Brygoo Y."/>
        </authorList>
    </citation>
    <scope>NUCLEOTIDE SEQUENCE [LARGE SCALE GENOMIC DNA]</scope>
    <source>
        <strain evidence="7">FM 013</strain>
    </source>
</reference>
<dbReference type="Pfam" id="PF00291">
    <property type="entry name" value="PALP"/>
    <property type="match status" value="1"/>
</dbReference>
<dbReference type="GO" id="GO:0018114">
    <property type="term" value="F:threonine racemase activity"/>
    <property type="evidence" value="ECO:0007669"/>
    <property type="project" value="TreeGrafter"/>
</dbReference>
<keyword evidence="4" id="KW-0456">Lyase</keyword>
<dbReference type="GO" id="GO:0005524">
    <property type="term" value="F:ATP binding"/>
    <property type="evidence" value="ECO:0007669"/>
    <property type="project" value="TreeGrafter"/>
</dbReference>
<dbReference type="Gene3D" id="3.40.50.1100">
    <property type="match status" value="2"/>
</dbReference>
<dbReference type="PANTHER" id="PTHR43050:SF1">
    <property type="entry name" value="SERINE RACEMASE"/>
    <property type="match status" value="1"/>
</dbReference>
<sequence>MAELSTCLPLTRESTLKAHELIKPLIHRTPVLTSRALNQMVSTPQAQGKGDCQPAKPVIRLWFKCENLQRIGAFKARGAFHAIERLKQDPSFTERGGMEKGVVGFSAGNHAQALALAAKESGIPAYIVMPDMTRPNKIAATKGYGANVIVCPRFERETTAAKIVAEKGARLVPPFNHPDVILGQATAGLELQEQADNLDAIIAPCSGGGLLAGTALSCEGTSIRVFGAEPEFEGADDCRRGFLTGERVTSVNTNTIADGLIGVVGELPWSVIYERKLVDGMFAVSEEQILEATRLILERLKMVVEPAAAVTLAVTLYNEEFRQIVEKEAGEKGWDLGLILSGGNVSAEGLAKLFG</sequence>
<dbReference type="AlphaFoldDB" id="A0A0G4P118"/>
<dbReference type="CDD" id="cd01562">
    <property type="entry name" value="Thr-dehyd"/>
    <property type="match status" value="1"/>
</dbReference>
<dbReference type="GO" id="GO:0003941">
    <property type="term" value="F:L-serine ammonia-lyase activity"/>
    <property type="evidence" value="ECO:0007669"/>
    <property type="project" value="TreeGrafter"/>
</dbReference>
<evidence type="ECO:0000256" key="3">
    <source>
        <dbReference type="ARBA" id="ARBA00022898"/>
    </source>
</evidence>
<keyword evidence="7" id="KW-1185">Reference proteome</keyword>
<name>A0A0G4P118_PENC3</name>
<keyword evidence="3" id="KW-0663">Pyridoxal phosphate</keyword>
<dbReference type="GO" id="GO:0030170">
    <property type="term" value="F:pyridoxal phosphate binding"/>
    <property type="evidence" value="ECO:0007669"/>
    <property type="project" value="TreeGrafter"/>
</dbReference>
<evidence type="ECO:0000256" key="2">
    <source>
        <dbReference type="ARBA" id="ARBA00010869"/>
    </source>
</evidence>
<organism evidence="6 7">
    <name type="scientific">Penicillium camemberti (strain FM 013)</name>
    <dbReference type="NCBI Taxonomy" id="1429867"/>
    <lineage>
        <taxon>Eukaryota</taxon>
        <taxon>Fungi</taxon>
        <taxon>Dikarya</taxon>
        <taxon>Ascomycota</taxon>
        <taxon>Pezizomycotina</taxon>
        <taxon>Eurotiomycetes</taxon>
        <taxon>Eurotiomycetidae</taxon>
        <taxon>Eurotiales</taxon>
        <taxon>Aspergillaceae</taxon>
        <taxon>Penicillium</taxon>
    </lineage>
</organism>
<proteinExistence type="inferred from homology"/>
<dbReference type="FunFam" id="3.40.50.1100:FF:000005">
    <property type="entry name" value="Threonine dehydratase catabolic"/>
    <property type="match status" value="1"/>
</dbReference>
<accession>A0A0G4P118</accession>
<dbReference type="PANTHER" id="PTHR43050">
    <property type="entry name" value="SERINE / THREONINE RACEMASE FAMILY MEMBER"/>
    <property type="match status" value="1"/>
</dbReference>
<comment type="cofactor">
    <cofactor evidence="1">
        <name>pyridoxal 5'-phosphate</name>
        <dbReference type="ChEBI" id="CHEBI:597326"/>
    </cofactor>
</comment>